<evidence type="ECO:0000256" key="2">
    <source>
        <dbReference type="SAM" id="MobiDB-lite"/>
    </source>
</evidence>
<keyword evidence="1" id="KW-0175">Coiled coil</keyword>
<keyword evidence="4" id="KW-1185">Reference proteome</keyword>
<dbReference type="AlphaFoldDB" id="A0A6G1IW97"/>
<evidence type="ECO:0000313" key="4">
    <source>
        <dbReference type="Proteomes" id="UP000799291"/>
    </source>
</evidence>
<proteinExistence type="predicted"/>
<gene>
    <name evidence="3" type="ORF">K458DRAFT_391191</name>
</gene>
<evidence type="ECO:0000313" key="3">
    <source>
        <dbReference type="EMBL" id="KAF2682159.1"/>
    </source>
</evidence>
<feature type="compositionally biased region" description="Low complexity" evidence="2">
    <location>
        <begin position="1"/>
        <end position="29"/>
    </location>
</feature>
<organism evidence="3 4">
    <name type="scientific">Lentithecium fluviatile CBS 122367</name>
    <dbReference type="NCBI Taxonomy" id="1168545"/>
    <lineage>
        <taxon>Eukaryota</taxon>
        <taxon>Fungi</taxon>
        <taxon>Dikarya</taxon>
        <taxon>Ascomycota</taxon>
        <taxon>Pezizomycotina</taxon>
        <taxon>Dothideomycetes</taxon>
        <taxon>Pleosporomycetidae</taxon>
        <taxon>Pleosporales</taxon>
        <taxon>Massarineae</taxon>
        <taxon>Lentitheciaceae</taxon>
        <taxon>Lentithecium</taxon>
    </lineage>
</organism>
<accession>A0A6G1IW97</accession>
<dbReference type="EMBL" id="MU005588">
    <property type="protein sequence ID" value="KAF2682159.1"/>
    <property type="molecule type" value="Genomic_DNA"/>
</dbReference>
<feature type="region of interest" description="Disordered" evidence="2">
    <location>
        <begin position="179"/>
        <end position="202"/>
    </location>
</feature>
<feature type="region of interest" description="Disordered" evidence="2">
    <location>
        <begin position="1"/>
        <end position="47"/>
    </location>
</feature>
<reference evidence="3" key="1">
    <citation type="journal article" date="2020" name="Stud. Mycol.">
        <title>101 Dothideomycetes genomes: a test case for predicting lifestyles and emergence of pathogens.</title>
        <authorList>
            <person name="Haridas S."/>
            <person name="Albert R."/>
            <person name="Binder M."/>
            <person name="Bloem J."/>
            <person name="Labutti K."/>
            <person name="Salamov A."/>
            <person name="Andreopoulos B."/>
            <person name="Baker S."/>
            <person name="Barry K."/>
            <person name="Bills G."/>
            <person name="Bluhm B."/>
            <person name="Cannon C."/>
            <person name="Castanera R."/>
            <person name="Culley D."/>
            <person name="Daum C."/>
            <person name="Ezra D."/>
            <person name="Gonzalez J."/>
            <person name="Henrissat B."/>
            <person name="Kuo A."/>
            <person name="Liang C."/>
            <person name="Lipzen A."/>
            <person name="Lutzoni F."/>
            <person name="Magnuson J."/>
            <person name="Mondo S."/>
            <person name="Nolan M."/>
            <person name="Ohm R."/>
            <person name="Pangilinan J."/>
            <person name="Park H.-J."/>
            <person name="Ramirez L."/>
            <person name="Alfaro M."/>
            <person name="Sun H."/>
            <person name="Tritt A."/>
            <person name="Yoshinaga Y."/>
            <person name="Zwiers L.-H."/>
            <person name="Turgeon B."/>
            <person name="Goodwin S."/>
            <person name="Spatafora J."/>
            <person name="Crous P."/>
            <person name="Grigoriev I."/>
        </authorList>
    </citation>
    <scope>NUCLEOTIDE SEQUENCE</scope>
    <source>
        <strain evidence="3">CBS 122367</strain>
    </source>
</reference>
<name>A0A6G1IW97_9PLEO</name>
<protein>
    <submittedName>
        <fullName evidence="3">Uncharacterized protein</fullName>
    </submittedName>
</protein>
<sequence>MASTPHPKSDSSSSSDLSSSPSDPHTPSPVASVFSSEIAMNKSDEPNAEDFYTAKDIMGHVEKGNYKDQYDAVMSLISPDQITEKHLVDSEAKDPSTVLISDRDKRHKKLKKPFNGVWVPLNADHKCHERRVQHLVTLAKCFLVRSGKGNRLEKKGNDKLFPQLKELCQDVEKYRARYKPRQEKMVKGKKAPPGAESNGPADGGAVANSAVSEILLPMAVILKYDYVRSQRNSLLIHFFWGPTNADQNANLNKRPQIEEAELAQWKQTAEKLEARYENEKEELQKELDTLKRRTSN</sequence>
<dbReference type="Proteomes" id="UP000799291">
    <property type="component" value="Unassembled WGS sequence"/>
</dbReference>
<feature type="coiled-coil region" evidence="1">
    <location>
        <begin position="262"/>
        <end position="293"/>
    </location>
</feature>
<evidence type="ECO:0000256" key="1">
    <source>
        <dbReference type="SAM" id="Coils"/>
    </source>
</evidence>